<proteinExistence type="predicted"/>
<accession>A0A239JY75</accession>
<dbReference type="EMBL" id="FZON01000058">
    <property type="protein sequence ID" value="SNT10937.1"/>
    <property type="molecule type" value="Genomic_DNA"/>
</dbReference>
<protein>
    <submittedName>
        <fullName evidence="1">Uncharacterized protein</fullName>
    </submittedName>
</protein>
<dbReference type="Proteomes" id="UP000198440">
    <property type="component" value="Unassembled WGS sequence"/>
</dbReference>
<name>A0A239JY75_9RHOB</name>
<dbReference type="CDD" id="cd19958">
    <property type="entry name" value="pyocin_knob"/>
    <property type="match status" value="1"/>
</dbReference>
<sequence>MSDTTTNLLLPYILAAQAQKHVTHNEALRILDGLVQLSVLDRDLTAPPGSPADGDRYIVASGATGDWSGWDLNVALWTDGTWLRLPPRSGWRAWVEDEGLLLVWDGSTWSDILPSELQNLDLIGINATADTINRLSVSAPAILLSHDGAGHQVKINKAAAGNTASLLYQTGFSGRAEMGLAGSDDFAIKVSPDGSAWLDALIVNRTTGSLTGEAVQSDALDSTTGRLLRVGAFGLGLDAGPNVADLDAHGLAGFFFGYGGASVTPPTGDNPFPTLNGAYGLICGNGVLGDASGYLWQIAVQYGTLSPQLKFRNKASTTWDAWQTVVATDSILGPVSQTGGVPTGAVIERGSNANGDYVRFADGTQICTRADLLAGYINAEYCAANWIHPAGFASSPNAVTLTLNGGAWATDGPASGVGRGDMQPVAGNNTPTALSAEVWASGSAAFVSGDTVPLLGVAFGRWF</sequence>
<organism evidence="1 2">
    <name type="scientific">Antarctobacter heliothermus</name>
    <dbReference type="NCBI Taxonomy" id="74033"/>
    <lineage>
        <taxon>Bacteria</taxon>
        <taxon>Pseudomonadati</taxon>
        <taxon>Pseudomonadota</taxon>
        <taxon>Alphaproteobacteria</taxon>
        <taxon>Rhodobacterales</taxon>
        <taxon>Roseobacteraceae</taxon>
        <taxon>Antarctobacter</taxon>
    </lineage>
</organism>
<gene>
    <name evidence="1" type="ORF">SAMN04488078_105822</name>
</gene>
<dbReference type="InterPro" id="IPR021251">
    <property type="entry name" value="DUF2793"/>
</dbReference>
<dbReference type="AlphaFoldDB" id="A0A239JY75"/>
<dbReference type="RefSeq" id="WP_245823329.1">
    <property type="nucleotide sequence ID" value="NZ_FZON01000058.1"/>
</dbReference>
<evidence type="ECO:0000313" key="1">
    <source>
        <dbReference type="EMBL" id="SNT10937.1"/>
    </source>
</evidence>
<dbReference type="Pfam" id="PF10983">
    <property type="entry name" value="DUF2793"/>
    <property type="match status" value="1"/>
</dbReference>
<evidence type="ECO:0000313" key="2">
    <source>
        <dbReference type="Proteomes" id="UP000198440"/>
    </source>
</evidence>
<reference evidence="1 2" key="1">
    <citation type="submission" date="2017-06" db="EMBL/GenBank/DDBJ databases">
        <authorList>
            <person name="Kim H.J."/>
            <person name="Triplett B.A."/>
        </authorList>
    </citation>
    <scope>NUCLEOTIDE SEQUENCE [LARGE SCALE GENOMIC DNA]</scope>
    <source>
        <strain evidence="1 2">DSM 11445</strain>
    </source>
</reference>